<dbReference type="InParanoid" id="A0A251SH12"/>
<dbReference type="EMBL" id="MNCJ02000329">
    <property type="protein sequence ID" value="KAF5768431.1"/>
    <property type="molecule type" value="Genomic_DNA"/>
</dbReference>
<keyword evidence="4" id="KW-1185">Reference proteome</keyword>
<reference evidence="2" key="3">
    <citation type="submission" date="2020-06" db="EMBL/GenBank/DDBJ databases">
        <title>Helianthus annuus Genome sequencing and assembly Release 2.</title>
        <authorList>
            <person name="Gouzy J."/>
            <person name="Langlade N."/>
            <person name="Munos S."/>
        </authorList>
    </citation>
    <scope>NUCLEOTIDE SEQUENCE</scope>
    <source>
        <tissue evidence="2">Leaves</tissue>
    </source>
</reference>
<organism evidence="3 4">
    <name type="scientific">Helianthus annuus</name>
    <name type="common">Common sunflower</name>
    <dbReference type="NCBI Taxonomy" id="4232"/>
    <lineage>
        <taxon>Eukaryota</taxon>
        <taxon>Viridiplantae</taxon>
        <taxon>Streptophyta</taxon>
        <taxon>Embryophyta</taxon>
        <taxon>Tracheophyta</taxon>
        <taxon>Spermatophyta</taxon>
        <taxon>Magnoliopsida</taxon>
        <taxon>eudicotyledons</taxon>
        <taxon>Gunneridae</taxon>
        <taxon>Pentapetalae</taxon>
        <taxon>asterids</taxon>
        <taxon>campanulids</taxon>
        <taxon>Asterales</taxon>
        <taxon>Asteraceae</taxon>
        <taxon>Asteroideae</taxon>
        <taxon>Heliantheae alliance</taxon>
        <taxon>Heliantheae</taxon>
        <taxon>Helianthus</taxon>
    </lineage>
</organism>
<keyword evidence="1" id="KW-0812">Transmembrane</keyword>
<keyword evidence="1" id="KW-1133">Transmembrane helix</keyword>
<gene>
    <name evidence="3" type="ORF">HannXRQ_Chr14g0436251</name>
    <name evidence="2" type="ORF">HanXRQr2_Chr14g0636381</name>
</gene>
<proteinExistence type="predicted"/>
<keyword evidence="1" id="KW-0472">Membrane</keyword>
<dbReference type="AlphaFoldDB" id="A0A251SH12"/>
<reference evidence="3" key="2">
    <citation type="submission" date="2017-02" db="EMBL/GenBank/DDBJ databases">
        <title>Sunflower complete genome.</title>
        <authorList>
            <person name="Langlade N."/>
            <person name="Munos S."/>
        </authorList>
    </citation>
    <scope>NUCLEOTIDE SEQUENCE [LARGE SCALE GENOMIC DNA]</scope>
    <source>
        <tissue evidence="3">Leaves</tissue>
    </source>
</reference>
<sequence length="66" mass="7847">MFSYIYVPFLSFCDGYGVGYFYISLLHTAVEKMRIYLFLAVTKLLIKIFELYKKYDNHCQNLVNGM</sequence>
<dbReference type="Gramene" id="mRNA:HanXRQr2_Chr14g0636381">
    <property type="protein sequence ID" value="mRNA:HanXRQr2_Chr14g0636381"/>
    <property type="gene ID" value="HanXRQr2_Chr14g0636381"/>
</dbReference>
<protein>
    <submittedName>
        <fullName evidence="3">Uncharacterized protein</fullName>
    </submittedName>
</protein>
<dbReference type="EMBL" id="CM007903">
    <property type="protein sequence ID" value="OTF97585.1"/>
    <property type="molecule type" value="Genomic_DNA"/>
</dbReference>
<accession>A0A251SH12</accession>
<evidence type="ECO:0000313" key="2">
    <source>
        <dbReference type="EMBL" id="KAF5768431.1"/>
    </source>
</evidence>
<evidence type="ECO:0000256" key="1">
    <source>
        <dbReference type="SAM" id="Phobius"/>
    </source>
</evidence>
<name>A0A251SH12_HELAN</name>
<dbReference type="Proteomes" id="UP000215914">
    <property type="component" value="Chromosome 14"/>
</dbReference>
<reference evidence="2 4" key="1">
    <citation type="journal article" date="2017" name="Nature">
        <title>The sunflower genome provides insights into oil metabolism, flowering and Asterid evolution.</title>
        <authorList>
            <person name="Badouin H."/>
            <person name="Gouzy J."/>
            <person name="Grassa C.J."/>
            <person name="Murat F."/>
            <person name="Staton S.E."/>
            <person name="Cottret L."/>
            <person name="Lelandais-Briere C."/>
            <person name="Owens G.L."/>
            <person name="Carrere S."/>
            <person name="Mayjonade B."/>
            <person name="Legrand L."/>
            <person name="Gill N."/>
            <person name="Kane N.C."/>
            <person name="Bowers J.E."/>
            <person name="Hubner S."/>
            <person name="Bellec A."/>
            <person name="Berard A."/>
            <person name="Berges H."/>
            <person name="Blanchet N."/>
            <person name="Boniface M.C."/>
            <person name="Brunel D."/>
            <person name="Catrice O."/>
            <person name="Chaidir N."/>
            <person name="Claudel C."/>
            <person name="Donnadieu C."/>
            <person name="Faraut T."/>
            <person name="Fievet G."/>
            <person name="Helmstetter N."/>
            <person name="King M."/>
            <person name="Knapp S.J."/>
            <person name="Lai Z."/>
            <person name="Le Paslier M.C."/>
            <person name="Lippi Y."/>
            <person name="Lorenzon L."/>
            <person name="Mandel J.R."/>
            <person name="Marage G."/>
            <person name="Marchand G."/>
            <person name="Marquand E."/>
            <person name="Bret-Mestries E."/>
            <person name="Morien E."/>
            <person name="Nambeesan S."/>
            <person name="Nguyen T."/>
            <person name="Pegot-Espagnet P."/>
            <person name="Pouilly N."/>
            <person name="Raftis F."/>
            <person name="Sallet E."/>
            <person name="Schiex T."/>
            <person name="Thomas J."/>
            <person name="Vandecasteele C."/>
            <person name="Vares D."/>
            <person name="Vear F."/>
            <person name="Vautrin S."/>
            <person name="Crespi M."/>
            <person name="Mangin B."/>
            <person name="Burke J.M."/>
            <person name="Salse J."/>
            <person name="Munos S."/>
            <person name="Vincourt P."/>
            <person name="Rieseberg L.H."/>
            <person name="Langlade N.B."/>
        </authorList>
    </citation>
    <scope>NUCLEOTIDE SEQUENCE [LARGE SCALE GENOMIC DNA]</scope>
    <source>
        <strain evidence="4">cv. SF193</strain>
        <tissue evidence="2">Leaves</tissue>
    </source>
</reference>
<evidence type="ECO:0000313" key="4">
    <source>
        <dbReference type="Proteomes" id="UP000215914"/>
    </source>
</evidence>
<feature type="transmembrane region" description="Helical" evidence="1">
    <location>
        <begin position="6"/>
        <end position="23"/>
    </location>
</feature>
<evidence type="ECO:0000313" key="3">
    <source>
        <dbReference type="EMBL" id="OTF97585.1"/>
    </source>
</evidence>